<accession>A0A8H4BM52</accession>
<dbReference type="SUPFAM" id="SSF56112">
    <property type="entry name" value="Protein kinase-like (PK-like)"/>
    <property type="match status" value="1"/>
</dbReference>
<evidence type="ECO:0000256" key="1">
    <source>
        <dbReference type="SAM" id="MobiDB-lite"/>
    </source>
</evidence>
<feature type="region of interest" description="Disordered" evidence="1">
    <location>
        <begin position="355"/>
        <end position="374"/>
    </location>
</feature>
<dbReference type="InterPro" id="IPR043837">
    <property type="entry name" value="Mtf2-like_C"/>
</dbReference>
<feature type="compositionally biased region" description="Basic and acidic residues" evidence="1">
    <location>
        <begin position="276"/>
        <end position="305"/>
    </location>
</feature>
<dbReference type="Proteomes" id="UP000469890">
    <property type="component" value="Unassembled WGS sequence"/>
</dbReference>
<evidence type="ECO:0000313" key="4">
    <source>
        <dbReference type="Proteomes" id="UP000469890"/>
    </source>
</evidence>
<protein>
    <recommendedName>
        <fullName evidence="2">Mtf2-like C-terminal domain-containing protein</fullName>
    </recommendedName>
</protein>
<reference evidence="3 4" key="1">
    <citation type="submission" date="2019-09" db="EMBL/GenBank/DDBJ databases">
        <authorList>
            <consortium name="DOE Joint Genome Institute"/>
            <person name="Mondo S.J."/>
            <person name="Navarro-Mendoza M.I."/>
            <person name="Perez-Arques C."/>
            <person name="Panchal S."/>
            <person name="Nicolas F.E."/>
            <person name="Ganguly P."/>
            <person name="Pangilinan J."/>
            <person name="Grigoriev I."/>
            <person name="Heitman J."/>
            <person name="Sanya K."/>
            <person name="Garre V."/>
        </authorList>
    </citation>
    <scope>NUCLEOTIDE SEQUENCE [LARGE SCALE GENOMIC DNA]</scope>
    <source>
        <strain evidence="3 4">MU402</strain>
    </source>
</reference>
<evidence type="ECO:0000259" key="2">
    <source>
        <dbReference type="Pfam" id="PF19189"/>
    </source>
</evidence>
<dbReference type="AlphaFoldDB" id="A0A8H4BM52"/>
<name>A0A8H4BM52_MUCCL</name>
<gene>
    <name evidence="3" type="ORF">FB192DRAFT_1277831</name>
</gene>
<feature type="region of interest" description="Disordered" evidence="1">
    <location>
        <begin position="259"/>
        <end position="311"/>
    </location>
</feature>
<dbReference type="GO" id="GO:0005739">
    <property type="term" value="C:mitochondrion"/>
    <property type="evidence" value="ECO:0007669"/>
    <property type="project" value="InterPro"/>
</dbReference>
<comment type="caution">
    <text evidence="3">The sequence shown here is derived from an EMBL/GenBank/DDBJ whole genome shotgun (WGS) entry which is preliminary data.</text>
</comment>
<dbReference type="Gene3D" id="1.10.510.10">
    <property type="entry name" value="Transferase(Phosphotransferase) domain 1"/>
    <property type="match status" value="1"/>
</dbReference>
<dbReference type="PANTHER" id="PTHR39468">
    <property type="entry name" value="CHROMOSOME 7, WHOLE GENOME SHOTGUN SEQUENCE"/>
    <property type="match status" value="1"/>
</dbReference>
<dbReference type="InterPro" id="IPR011009">
    <property type="entry name" value="Kinase-like_dom_sf"/>
</dbReference>
<feature type="domain" description="Mtf2-like C-terminal" evidence="2">
    <location>
        <begin position="393"/>
        <end position="562"/>
    </location>
</feature>
<proteinExistence type="predicted"/>
<organism evidence="3 4">
    <name type="scientific">Mucor circinelloides f. lusitanicus</name>
    <name type="common">Mucor racemosus var. lusitanicus</name>
    <dbReference type="NCBI Taxonomy" id="29924"/>
    <lineage>
        <taxon>Eukaryota</taxon>
        <taxon>Fungi</taxon>
        <taxon>Fungi incertae sedis</taxon>
        <taxon>Mucoromycota</taxon>
        <taxon>Mucoromycotina</taxon>
        <taxon>Mucoromycetes</taxon>
        <taxon>Mucorales</taxon>
        <taxon>Mucorineae</taxon>
        <taxon>Mucoraceae</taxon>
        <taxon>Mucor</taxon>
    </lineage>
</organism>
<sequence>MSDNLLPCRSMATHIHHFKSKSSAAFSEIIGDTLDQTVWFFIKPYYERGTLANYRLSKRRQGARIDPLYILQIAVSLFSALKDAHELGIGLVNISLENLWLGLDNTVYFDHFKSCMYLQRHNEQLPWIDFDLLNCPEKKRTKEQGYNAETDVFQASLALLSLMQTCQSKLTTLVAMDEHQVVILRDQVDPLYNTILPAIEPGLAFNGQERPTASAMLQCFESMRNKDESTPEDLQPHFEENKAKEQEDLDLWELESSKDRSATSRVAPRHAHQSKHVRDFADMLDSMIKDRIKKPDSRPKKDTEHLSSASGTAMAQSIVGLVKNQAVIHKQRKPLPKSAAGSIYSGIAQPSLFNRQEPEEPEEDPLLEHLSPMSEDDFNWDQTVVLKNERIAAKQEEMEATQAIVEAPSTLDLWHHIENEINRDTYPKYYPAVLTKAIEHASKTDPYMALTIFEKAKQKSVVSYISGCTVQVYNAMLLLRWDVWRDINGMLDLAEEMTVNGIEFDNQSRRIVRAVVREVESEGGSGSGGYLDPQEDAYDGVFWNADEKRSCNLLKELAGKWMISE</sequence>
<dbReference type="EMBL" id="JAAECE010000003">
    <property type="protein sequence ID" value="KAF1803891.1"/>
    <property type="molecule type" value="Genomic_DNA"/>
</dbReference>
<dbReference type="PANTHER" id="PTHR39468:SF1">
    <property type="entry name" value="MTF2-LIKE C-TERMINAL DOMAIN-CONTAINING PROTEIN"/>
    <property type="match status" value="1"/>
</dbReference>
<dbReference type="InterPro" id="IPR040009">
    <property type="entry name" value="Mtf2/C5D6.12-like"/>
</dbReference>
<dbReference type="Pfam" id="PF19189">
    <property type="entry name" value="Mtf2"/>
    <property type="match status" value="1"/>
</dbReference>
<evidence type="ECO:0000313" key="3">
    <source>
        <dbReference type="EMBL" id="KAF1803891.1"/>
    </source>
</evidence>